<dbReference type="Proteomes" id="UP001595962">
    <property type="component" value="Unassembled WGS sequence"/>
</dbReference>
<dbReference type="PANTHER" id="PTHR43731:SF16">
    <property type="entry name" value="RHOMBOSORTASE"/>
    <property type="match status" value="1"/>
</dbReference>
<keyword evidence="4 5" id="KW-0472">Membrane</keyword>
<evidence type="ECO:0000256" key="5">
    <source>
        <dbReference type="SAM" id="Phobius"/>
    </source>
</evidence>
<feature type="transmembrane region" description="Helical" evidence="5">
    <location>
        <begin position="129"/>
        <end position="148"/>
    </location>
</feature>
<keyword evidence="7" id="KW-0378">Hydrolase</keyword>
<feature type="transmembrane region" description="Helical" evidence="5">
    <location>
        <begin position="81"/>
        <end position="99"/>
    </location>
</feature>
<dbReference type="RefSeq" id="WP_377335401.1">
    <property type="nucleotide sequence ID" value="NZ_JBHSGB010000014.1"/>
</dbReference>
<feature type="domain" description="Peptidase S54 rhomboid" evidence="6">
    <location>
        <begin position="41"/>
        <end position="182"/>
    </location>
</feature>
<keyword evidence="8" id="KW-1185">Reference proteome</keyword>
<dbReference type="Pfam" id="PF01694">
    <property type="entry name" value="Rhomboid"/>
    <property type="match status" value="1"/>
</dbReference>
<reference evidence="8" key="1">
    <citation type="journal article" date="2019" name="Int. J. Syst. Evol. Microbiol.">
        <title>The Global Catalogue of Microorganisms (GCM) 10K type strain sequencing project: providing services to taxonomists for standard genome sequencing and annotation.</title>
        <authorList>
            <consortium name="The Broad Institute Genomics Platform"/>
            <consortium name="The Broad Institute Genome Sequencing Center for Infectious Disease"/>
            <person name="Wu L."/>
            <person name="Ma J."/>
        </authorList>
    </citation>
    <scope>NUCLEOTIDE SEQUENCE [LARGE SCALE GENOMIC DNA]</scope>
    <source>
        <strain evidence="8">DT28</strain>
    </source>
</reference>
<gene>
    <name evidence="7" type="primary">rrtA</name>
    <name evidence="7" type="ORF">ACFO3I_15325</name>
</gene>
<dbReference type="InterPro" id="IPR035952">
    <property type="entry name" value="Rhomboid-like_sf"/>
</dbReference>
<dbReference type="InterPro" id="IPR022764">
    <property type="entry name" value="Peptidase_S54_rhomboid_dom"/>
</dbReference>
<dbReference type="EMBL" id="JBHSGB010000014">
    <property type="protein sequence ID" value="MFC4656387.1"/>
    <property type="molecule type" value="Genomic_DNA"/>
</dbReference>
<comment type="caution">
    <text evidence="7">The sequence shown here is derived from an EMBL/GenBank/DDBJ whole genome shotgun (WGS) entry which is preliminary data.</text>
</comment>
<feature type="transmembrane region" description="Helical" evidence="5">
    <location>
        <begin position="168"/>
        <end position="187"/>
    </location>
</feature>
<protein>
    <submittedName>
        <fullName evidence="7">Rhombosortase</fullName>
        <ecNumber evidence="7">3.4.21.-</ecNumber>
    </submittedName>
</protein>
<sequence>MSLFRQPLICLFALALLCLLLHLLSSAATDWLNYQRAEPLQLWRFWTAHLLHSNFWHLAMNLAGLAVIFYLHQMHYRPKQLLQFFLLSAALLSAALYVFSPDIHSYVGLSGLLHALLAFGAVRDLQQRWYSGGLILLGLAAKVAYEQLVGADPALAALIDARVAVDAHAYGSVIGVLLAFLLPNYGAQGDSAKAEKKSGSA</sequence>
<proteinExistence type="predicted"/>
<evidence type="ECO:0000256" key="1">
    <source>
        <dbReference type="ARBA" id="ARBA00004141"/>
    </source>
</evidence>
<accession>A0ABV9JQ37</accession>
<keyword evidence="3 5" id="KW-1133">Transmembrane helix</keyword>
<dbReference type="EC" id="3.4.21.-" evidence="7"/>
<comment type="subcellular location">
    <subcellularLocation>
        <location evidence="1">Membrane</location>
        <topology evidence="1">Multi-pass membrane protein</topology>
    </subcellularLocation>
</comment>
<feature type="transmembrane region" description="Helical" evidence="5">
    <location>
        <begin position="105"/>
        <end position="122"/>
    </location>
</feature>
<dbReference type="InterPro" id="IPR023826">
    <property type="entry name" value="Rhom-like_SP_proteobac"/>
</dbReference>
<dbReference type="NCBIfam" id="TIGR03902">
    <property type="entry name" value="rhom_GG_sort"/>
    <property type="match status" value="1"/>
</dbReference>
<evidence type="ECO:0000256" key="4">
    <source>
        <dbReference type="ARBA" id="ARBA00023136"/>
    </source>
</evidence>
<evidence type="ECO:0000256" key="2">
    <source>
        <dbReference type="ARBA" id="ARBA00022692"/>
    </source>
</evidence>
<evidence type="ECO:0000313" key="8">
    <source>
        <dbReference type="Proteomes" id="UP001595962"/>
    </source>
</evidence>
<feature type="transmembrane region" description="Helical" evidence="5">
    <location>
        <begin position="50"/>
        <end position="69"/>
    </location>
</feature>
<dbReference type="Gene3D" id="1.20.1540.10">
    <property type="entry name" value="Rhomboid-like"/>
    <property type="match status" value="1"/>
</dbReference>
<evidence type="ECO:0000256" key="3">
    <source>
        <dbReference type="ARBA" id="ARBA00022989"/>
    </source>
</evidence>
<dbReference type="SUPFAM" id="SSF144091">
    <property type="entry name" value="Rhomboid-like"/>
    <property type="match status" value="1"/>
</dbReference>
<dbReference type="GO" id="GO:0016787">
    <property type="term" value="F:hydrolase activity"/>
    <property type="evidence" value="ECO:0007669"/>
    <property type="project" value="UniProtKB-KW"/>
</dbReference>
<evidence type="ECO:0000313" key="7">
    <source>
        <dbReference type="EMBL" id="MFC4656387.1"/>
    </source>
</evidence>
<keyword evidence="2 5" id="KW-0812">Transmembrane</keyword>
<name>A0ABV9JQ37_9GAMM</name>
<evidence type="ECO:0000259" key="6">
    <source>
        <dbReference type="Pfam" id="PF01694"/>
    </source>
</evidence>
<organism evidence="7 8">
    <name type="scientific">Rheinheimera marina</name>
    <dbReference type="NCBI Taxonomy" id="1774958"/>
    <lineage>
        <taxon>Bacteria</taxon>
        <taxon>Pseudomonadati</taxon>
        <taxon>Pseudomonadota</taxon>
        <taxon>Gammaproteobacteria</taxon>
        <taxon>Chromatiales</taxon>
        <taxon>Chromatiaceae</taxon>
        <taxon>Rheinheimera</taxon>
    </lineage>
</organism>
<dbReference type="PANTHER" id="PTHR43731">
    <property type="entry name" value="RHOMBOID PROTEASE"/>
    <property type="match status" value="1"/>
</dbReference>
<dbReference type="InterPro" id="IPR050925">
    <property type="entry name" value="Rhomboid_protease_S54"/>
</dbReference>